<dbReference type="RefSeq" id="WP_189825515.1">
    <property type="nucleotide sequence ID" value="NZ_BMVC01000011.1"/>
</dbReference>
<feature type="signal peptide" evidence="1">
    <location>
        <begin position="1"/>
        <end position="26"/>
    </location>
</feature>
<reference evidence="2" key="2">
    <citation type="submission" date="2020-09" db="EMBL/GenBank/DDBJ databases">
        <authorList>
            <person name="Sun Q."/>
            <person name="Ohkuma M."/>
        </authorList>
    </citation>
    <scope>NUCLEOTIDE SEQUENCE</scope>
    <source>
        <strain evidence="2">JCM 4637</strain>
    </source>
</reference>
<dbReference type="AlphaFoldDB" id="A0A919CCB0"/>
<dbReference type="EMBL" id="BMVC01000011">
    <property type="protein sequence ID" value="GHD04335.1"/>
    <property type="molecule type" value="Genomic_DNA"/>
</dbReference>
<comment type="caution">
    <text evidence="2">The sequence shown here is derived from an EMBL/GenBank/DDBJ whole genome shotgun (WGS) entry which is preliminary data.</text>
</comment>
<keyword evidence="1" id="KW-0732">Signal</keyword>
<organism evidence="2 3">
    <name type="scientific">Streptomyces finlayi</name>
    <dbReference type="NCBI Taxonomy" id="67296"/>
    <lineage>
        <taxon>Bacteria</taxon>
        <taxon>Bacillati</taxon>
        <taxon>Actinomycetota</taxon>
        <taxon>Actinomycetes</taxon>
        <taxon>Kitasatosporales</taxon>
        <taxon>Streptomycetaceae</taxon>
        <taxon>Streptomyces</taxon>
    </lineage>
</organism>
<evidence type="ECO:0000313" key="3">
    <source>
        <dbReference type="Proteomes" id="UP000638353"/>
    </source>
</evidence>
<gene>
    <name evidence="2" type="ORF">GCM10010334_53020</name>
</gene>
<reference evidence="2" key="1">
    <citation type="journal article" date="2014" name="Int. J. Syst. Evol. Microbiol.">
        <title>Complete genome sequence of Corynebacterium casei LMG S-19264T (=DSM 44701T), isolated from a smear-ripened cheese.</title>
        <authorList>
            <consortium name="US DOE Joint Genome Institute (JGI-PGF)"/>
            <person name="Walter F."/>
            <person name="Albersmeier A."/>
            <person name="Kalinowski J."/>
            <person name="Ruckert C."/>
        </authorList>
    </citation>
    <scope>NUCLEOTIDE SEQUENCE</scope>
    <source>
        <strain evidence="2">JCM 4637</strain>
    </source>
</reference>
<evidence type="ECO:0000256" key="1">
    <source>
        <dbReference type="SAM" id="SignalP"/>
    </source>
</evidence>
<sequence>MRRTALLATALGVALSAALPVPAAYADHADGADHAACGEAAADFAGSTYAQADKSDTISFAEDGTYKMTKASGATFEGTYDADSSTLAFTSPQGYRTTATLRTCESGGSSPASFKIDGGPAYQLQG</sequence>
<accession>A0A919CCB0</accession>
<feature type="chain" id="PRO_5037044467" evidence="1">
    <location>
        <begin position="27"/>
        <end position="126"/>
    </location>
</feature>
<proteinExistence type="predicted"/>
<protein>
    <submittedName>
        <fullName evidence="2">Uncharacterized protein</fullName>
    </submittedName>
</protein>
<evidence type="ECO:0000313" key="2">
    <source>
        <dbReference type="EMBL" id="GHD04335.1"/>
    </source>
</evidence>
<name>A0A919CCB0_9ACTN</name>
<dbReference type="Proteomes" id="UP000638353">
    <property type="component" value="Unassembled WGS sequence"/>
</dbReference>